<reference evidence="3" key="1">
    <citation type="submission" date="2020-01" db="EMBL/GenBank/DDBJ databases">
        <title>Identification and distribution of gene clusters putatively required for synthesis of sphingolipid metabolism inhibitors in phylogenetically diverse species of the filamentous fungus Fusarium.</title>
        <authorList>
            <person name="Kim H.-S."/>
            <person name="Busman M."/>
            <person name="Brown D.W."/>
            <person name="Divon H."/>
            <person name="Uhlig S."/>
            <person name="Proctor R.H."/>
        </authorList>
    </citation>
    <scope>NUCLEOTIDE SEQUENCE</scope>
    <source>
        <strain evidence="3">NRRL 53441</strain>
    </source>
</reference>
<evidence type="ECO:0000313" key="3">
    <source>
        <dbReference type="EMBL" id="KAF4446151.1"/>
    </source>
</evidence>
<keyword evidence="4" id="KW-1185">Reference proteome</keyword>
<organism evidence="3 4">
    <name type="scientific">Fusarium austroafricanum</name>
    <dbReference type="NCBI Taxonomy" id="2364996"/>
    <lineage>
        <taxon>Eukaryota</taxon>
        <taxon>Fungi</taxon>
        <taxon>Dikarya</taxon>
        <taxon>Ascomycota</taxon>
        <taxon>Pezizomycotina</taxon>
        <taxon>Sordariomycetes</taxon>
        <taxon>Hypocreomycetidae</taxon>
        <taxon>Hypocreales</taxon>
        <taxon>Nectriaceae</taxon>
        <taxon>Fusarium</taxon>
        <taxon>Fusarium concolor species complex</taxon>
    </lineage>
</organism>
<evidence type="ECO:0000256" key="1">
    <source>
        <dbReference type="SAM" id="MobiDB-lite"/>
    </source>
</evidence>
<evidence type="ECO:0000259" key="2">
    <source>
        <dbReference type="Pfam" id="PF11702"/>
    </source>
</evidence>
<evidence type="ECO:0000313" key="4">
    <source>
        <dbReference type="Proteomes" id="UP000605986"/>
    </source>
</evidence>
<dbReference type="PANTHER" id="PTHR28014">
    <property type="entry name" value="NEGATIVE REGULATOR OF RAS-CAMP PATHWAY"/>
    <property type="match status" value="1"/>
</dbReference>
<feature type="compositionally biased region" description="Acidic residues" evidence="1">
    <location>
        <begin position="48"/>
        <end position="61"/>
    </location>
</feature>
<gene>
    <name evidence="3" type="ORF">F53441_10127</name>
</gene>
<dbReference type="Proteomes" id="UP000605986">
    <property type="component" value="Unassembled WGS sequence"/>
</dbReference>
<dbReference type="AlphaFoldDB" id="A0A8H4KA21"/>
<feature type="domain" description="DUF3295" evidence="2">
    <location>
        <begin position="5"/>
        <end position="121"/>
    </location>
</feature>
<protein>
    <recommendedName>
        <fullName evidence="2">DUF3295 domain-containing protein</fullName>
    </recommendedName>
</protein>
<dbReference type="GO" id="GO:0031930">
    <property type="term" value="P:mitochondria-nucleus signaling pathway"/>
    <property type="evidence" value="ECO:0007669"/>
    <property type="project" value="TreeGrafter"/>
</dbReference>
<proteinExistence type="predicted"/>
<feature type="compositionally biased region" description="Low complexity" evidence="1">
    <location>
        <begin position="12"/>
        <end position="25"/>
    </location>
</feature>
<feature type="region of interest" description="Disordered" evidence="1">
    <location>
        <begin position="1"/>
        <end position="78"/>
    </location>
</feature>
<feature type="non-terminal residue" evidence="3">
    <location>
        <position position="1"/>
    </location>
</feature>
<sequence>IGGSSEEDESLKSAMASSRPSSLLSAREKQASFSNSVMTRTINNEAAVDSDTDNYIDESAIDDNNNSSDWEDSIEESNKPSIDNKFFQRVNSKPNLTLGRSLITLMLTQNDCACNLGSYAS</sequence>
<dbReference type="InterPro" id="IPR053043">
    <property type="entry name" value="Ras-cAMP_regulatory"/>
</dbReference>
<feature type="compositionally biased region" description="Polar residues" evidence="1">
    <location>
        <begin position="31"/>
        <end position="44"/>
    </location>
</feature>
<dbReference type="OrthoDB" id="10613424at2759"/>
<dbReference type="GO" id="GO:0006808">
    <property type="term" value="P:regulation of nitrogen utilization"/>
    <property type="evidence" value="ECO:0007669"/>
    <property type="project" value="TreeGrafter"/>
</dbReference>
<dbReference type="EMBL" id="JAADJG010000472">
    <property type="protein sequence ID" value="KAF4446151.1"/>
    <property type="molecule type" value="Genomic_DNA"/>
</dbReference>
<dbReference type="GO" id="GO:0005737">
    <property type="term" value="C:cytoplasm"/>
    <property type="evidence" value="ECO:0007669"/>
    <property type="project" value="TreeGrafter"/>
</dbReference>
<comment type="caution">
    <text evidence="3">The sequence shown here is derived from an EMBL/GenBank/DDBJ whole genome shotgun (WGS) entry which is preliminary data.</text>
</comment>
<dbReference type="PANTHER" id="PTHR28014:SF1">
    <property type="entry name" value="NEGATIVE REGULATOR OF RAS-CAMP PATHWAY"/>
    <property type="match status" value="1"/>
</dbReference>
<dbReference type="GO" id="GO:0000122">
    <property type="term" value="P:negative regulation of transcription by RNA polymerase II"/>
    <property type="evidence" value="ECO:0007669"/>
    <property type="project" value="TreeGrafter"/>
</dbReference>
<accession>A0A8H4KA21</accession>
<dbReference type="InterPro" id="IPR021711">
    <property type="entry name" value="DUF3295"/>
</dbReference>
<name>A0A8H4KA21_9HYPO</name>
<dbReference type="Pfam" id="PF11702">
    <property type="entry name" value="DUF3295"/>
    <property type="match status" value="1"/>
</dbReference>